<name>A0AAE0FNJ9_9CHLO</name>
<dbReference type="Pfam" id="PF03016">
    <property type="entry name" value="Exostosin_GT47"/>
    <property type="match status" value="1"/>
</dbReference>
<feature type="disulfide bond" evidence="5">
    <location>
        <begin position="53"/>
        <end position="63"/>
    </location>
</feature>
<dbReference type="Gene3D" id="2.10.25.10">
    <property type="entry name" value="Laminin"/>
    <property type="match status" value="2"/>
</dbReference>
<dbReference type="InterPro" id="IPR004263">
    <property type="entry name" value="Exostosin"/>
</dbReference>
<feature type="domain" description="EGF-like" evidence="7">
    <location>
        <begin position="49"/>
        <end position="85"/>
    </location>
</feature>
<dbReference type="SMART" id="SM00181">
    <property type="entry name" value="EGF"/>
    <property type="match status" value="3"/>
</dbReference>
<keyword evidence="4 5" id="KW-1015">Disulfide bond</keyword>
<dbReference type="InterPro" id="IPR040911">
    <property type="entry name" value="Exostosin_GT47"/>
</dbReference>
<gene>
    <name evidence="8" type="ORF">CYMTET_28155</name>
</gene>
<evidence type="ECO:0000313" key="9">
    <source>
        <dbReference type="Proteomes" id="UP001190700"/>
    </source>
</evidence>
<protein>
    <recommendedName>
        <fullName evidence="7">EGF-like domain-containing protein</fullName>
    </recommendedName>
</protein>
<evidence type="ECO:0000256" key="2">
    <source>
        <dbReference type="ARBA" id="ARBA00010271"/>
    </source>
</evidence>
<comment type="caution">
    <text evidence="5">Lacks conserved residue(s) required for the propagation of feature annotation.</text>
</comment>
<evidence type="ECO:0000256" key="5">
    <source>
        <dbReference type="PROSITE-ProRule" id="PRU00076"/>
    </source>
</evidence>
<dbReference type="GO" id="GO:0000139">
    <property type="term" value="C:Golgi membrane"/>
    <property type="evidence" value="ECO:0007669"/>
    <property type="project" value="UniProtKB-SubCell"/>
</dbReference>
<dbReference type="PROSITE" id="PS00022">
    <property type="entry name" value="EGF_1"/>
    <property type="match status" value="1"/>
</dbReference>
<dbReference type="AlphaFoldDB" id="A0AAE0FNJ9"/>
<dbReference type="PANTHER" id="PTHR11062:SF376">
    <property type="entry name" value="EXOSTOSIN FAMILY PROTEIN"/>
    <property type="match status" value="1"/>
</dbReference>
<reference evidence="8 9" key="1">
    <citation type="journal article" date="2015" name="Genome Biol. Evol.">
        <title>Comparative Genomics of a Bacterivorous Green Alga Reveals Evolutionary Causalities and Consequences of Phago-Mixotrophic Mode of Nutrition.</title>
        <authorList>
            <person name="Burns J.A."/>
            <person name="Paasch A."/>
            <person name="Narechania A."/>
            <person name="Kim E."/>
        </authorList>
    </citation>
    <scope>NUCLEOTIDE SEQUENCE [LARGE SCALE GENOMIC DNA]</scope>
    <source>
        <strain evidence="8 9">PLY_AMNH</strain>
    </source>
</reference>
<keyword evidence="9" id="KW-1185">Reference proteome</keyword>
<organism evidence="8 9">
    <name type="scientific">Cymbomonas tetramitiformis</name>
    <dbReference type="NCBI Taxonomy" id="36881"/>
    <lineage>
        <taxon>Eukaryota</taxon>
        <taxon>Viridiplantae</taxon>
        <taxon>Chlorophyta</taxon>
        <taxon>Pyramimonadophyceae</taxon>
        <taxon>Pyramimonadales</taxon>
        <taxon>Pyramimonadaceae</taxon>
        <taxon>Cymbomonas</taxon>
    </lineage>
</organism>
<dbReference type="PANTHER" id="PTHR11062">
    <property type="entry name" value="EXOSTOSIN HEPARAN SULFATE GLYCOSYLTRANSFERASE -RELATED"/>
    <property type="match status" value="1"/>
</dbReference>
<keyword evidence="5" id="KW-0245">EGF-like domain</keyword>
<evidence type="ECO:0000256" key="1">
    <source>
        <dbReference type="ARBA" id="ARBA00004323"/>
    </source>
</evidence>
<accession>A0AAE0FNJ9</accession>
<dbReference type="InterPro" id="IPR000742">
    <property type="entry name" value="EGF"/>
</dbReference>
<dbReference type="Pfam" id="PF07974">
    <property type="entry name" value="EGF_2"/>
    <property type="match status" value="1"/>
</dbReference>
<dbReference type="Pfam" id="PF23106">
    <property type="entry name" value="EGF_Teneurin"/>
    <property type="match status" value="1"/>
</dbReference>
<comment type="subcellular location">
    <subcellularLocation>
        <location evidence="1">Golgi apparatus membrane</location>
        <topology evidence="1">Single-pass type II membrane protein</topology>
    </subcellularLocation>
</comment>
<sequence length="425" mass="47016">MHLHRLASPLMIRQALQLLYTLGAIAECSLLIHAGSLPNQDAVNGWVGKDGECPSKCSEGGTCNPELGRCDCPPYPHGPPGAPCATPLMPACELEPNFVTPCGTAPGGRTTCGCLEQCNDVNVLFMPFCFEVNAAVGAPEYKAELAAGVEGKKDLVDFHSRRPVSDRQKKDRVYRMSKGDMRGSCKDKCNDHGYCSNGRCHCFFGFKGGACELQNEQVYCSNSCMGHGTCLSGFCQCNDGYFGIDCSLTKDPSNPGKFLTSYQQWAAEYAATLPPEATATPLPKIYIYELPPRYNAWLLYHHDPARYNSIYSAARFMHERLLTSEYRTTDPAEADFFFIPIWNRAALSGPPRRGGRYFTQLLSYVQETWPYFNRTNGRDHMLVITDDHGICDEANRLIKPPQLGETIIITHWGFRVTPSRTGASG</sequence>
<evidence type="ECO:0000256" key="4">
    <source>
        <dbReference type="ARBA" id="ARBA00023157"/>
    </source>
</evidence>
<evidence type="ECO:0000256" key="6">
    <source>
        <dbReference type="SAM" id="SignalP"/>
    </source>
</evidence>
<dbReference type="GO" id="GO:0016757">
    <property type="term" value="F:glycosyltransferase activity"/>
    <property type="evidence" value="ECO:0007669"/>
    <property type="project" value="InterPro"/>
</dbReference>
<proteinExistence type="inferred from homology"/>
<keyword evidence="3" id="KW-0333">Golgi apparatus</keyword>
<comment type="caution">
    <text evidence="8">The sequence shown here is derived from an EMBL/GenBank/DDBJ whole genome shotgun (WGS) entry which is preliminary data.</text>
</comment>
<evidence type="ECO:0000256" key="3">
    <source>
        <dbReference type="ARBA" id="ARBA00023034"/>
    </source>
</evidence>
<evidence type="ECO:0000313" key="8">
    <source>
        <dbReference type="EMBL" id="KAK3263018.1"/>
    </source>
</evidence>
<feature type="signal peptide" evidence="6">
    <location>
        <begin position="1"/>
        <end position="26"/>
    </location>
</feature>
<feature type="chain" id="PRO_5042297963" description="EGF-like domain-containing protein" evidence="6">
    <location>
        <begin position="27"/>
        <end position="425"/>
    </location>
</feature>
<evidence type="ECO:0000259" key="7">
    <source>
        <dbReference type="PROSITE" id="PS50026"/>
    </source>
</evidence>
<dbReference type="PROSITE" id="PS50026">
    <property type="entry name" value="EGF_3"/>
    <property type="match status" value="1"/>
</dbReference>
<dbReference type="PROSITE" id="PS01186">
    <property type="entry name" value="EGF_2"/>
    <property type="match status" value="1"/>
</dbReference>
<dbReference type="InterPro" id="IPR013111">
    <property type="entry name" value="EGF_extracell"/>
</dbReference>
<dbReference type="Proteomes" id="UP001190700">
    <property type="component" value="Unassembled WGS sequence"/>
</dbReference>
<keyword evidence="6" id="KW-0732">Signal</keyword>
<comment type="similarity">
    <text evidence="2">Belongs to the glycosyltransferase 47 family.</text>
</comment>
<dbReference type="EMBL" id="LGRX02015795">
    <property type="protein sequence ID" value="KAK3263018.1"/>
    <property type="molecule type" value="Genomic_DNA"/>
</dbReference>